<dbReference type="GO" id="GO:0016758">
    <property type="term" value="F:hexosyltransferase activity"/>
    <property type="evidence" value="ECO:0007669"/>
    <property type="project" value="UniProtKB-ARBA"/>
</dbReference>
<dbReference type="PANTHER" id="PTHR22916">
    <property type="entry name" value="GLYCOSYLTRANSFERASE"/>
    <property type="match status" value="1"/>
</dbReference>
<keyword evidence="2" id="KW-0808">Transferase</keyword>
<dbReference type="Gene3D" id="3.90.550.10">
    <property type="entry name" value="Spore Coat Polysaccharide Biosynthesis Protein SpsA, Chain A"/>
    <property type="match status" value="1"/>
</dbReference>
<sequence>MNDILISVIMPVYNSEKFLKKAIDSVLNQSYKNFELIIINDCSPDSSDEIIKNIAYNEERIRYIKLDKNVGPGKARNIGIEKAIGRYISFLDSDDYYLENRLEKAFQFIKKYNYPIVYTSFYKGDIHLNITGKFNPPKIMNYHKFLKHCVFLTGTVIYDTNIMGKVYYSETLKTSEDYVFYLNLLRNGNTAYCLNEALTIYRSTSNSVSSNKVKTALNQWKIYRKIEGLNIFRSLYYFIHYAILSSKKNFIDYKKYSYMRRFRSQ</sequence>
<protein>
    <submittedName>
        <fullName evidence="2">Glycosyltransferase</fullName>
    </submittedName>
</protein>
<accession>A0A833JCE3</accession>
<proteinExistence type="predicted"/>
<dbReference type="InterPro" id="IPR029044">
    <property type="entry name" value="Nucleotide-diphossugar_trans"/>
</dbReference>
<keyword evidence="3" id="KW-1185">Reference proteome</keyword>
<dbReference type="Pfam" id="PF00535">
    <property type="entry name" value="Glycos_transf_2"/>
    <property type="match status" value="1"/>
</dbReference>
<dbReference type="SUPFAM" id="SSF53448">
    <property type="entry name" value="Nucleotide-diphospho-sugar transferases"/>
    <property type="match status" value="1"/>
</dbReference>
<gene>
    <name evidence="2" type="ORF">GCL57_06725</name>
</gene>
<evidence type="ECO:0000313" key="2">
    <source>
        <dbReference type="EMBL" id="KAB8030663.1"/>
    </source>
</evidence>
<evidence type="ECO:0000259" key="1">
    <source>
        <dbReference type="Pfam" id="PF00535"/>
    </source>
</evidence>
<dbReference type="Proteomes" id="UP000442694">
    <property type="component" value="Unassembled WGS sequence"/>
</dbReference>
<reference evidence="2 3" key="1">
    <citation type="submission" date="2019-10" db="EMBL/GenBank/DDBJ databases">
        <title>New genus of Silvanigrellaceae.</title>
        <authorList>
            <person name="Pitt A."/>
            <person name="Hahn M.W."/>
        </authorList>
    </citation>
    <scope>NUCLEOTIDE SEQUENCE [LARGE SCALE GENOMIC DNA]</scope>
    <source>
        <strain evidence="2 3">33A1-SZDP</strain>
    </source>
</reference>
<dbReference type="InterPro" id="IPR001173">
    <property type="entry name" value="Glyco_trans_2-like"/>
</dbReference>
<dbReference type="EMBL" id="WFLN01000006">
    <property type="protein sequence ID" value="KAB8030663.1"/>
    <property type="molecule type" value="Genomic_DNA"/>
</dbReference>
<name>A0A833JCE3_9BACT</name>
<dbReference type="RefSeq" id="WP_152212591.1">
    <property type="nucleotide sequence ID" value="NZ_WFLN01000006.1"/>
</dbReference>
<comment type="caution">
    <text evidence="2">The sequence shown here is derived from an EMBL/GenBank/DDBJ whole genome shotgun (WGS) entry which is preliminary data.</text>
</comment>
<feature type="domain" description="Glycosyltransferase 2-like" evidence="1">
    <location>
        <begin position="7"/>
        <end position="167"/>
    </location>
</feature>
<dbReference type="CDD" id="cd00761">
    <property type="entry name" value="Glyco_tranf_GTA_type"/>
    <property type="match status" value="1"/>
</dbReference>
<evidence type="ECO:0000313" key="3">
    <source>
        <dbReference type="Proteomes" id="UP000442694"/>
    </source>
</evidence>
<dbReference type="PANTHER" id="PTHR22916:SF3">
    <property type="entry name" value="UDP-GLCNAC:BETAGAL BETA-1,3-N-ACETYLGLUCOSAMINYLTRANSFERASE-LIKE PROTEIN 1"/>
    <property type="match status" value="1"/>
</dbReference>
<dbReference type="AlphaFoldDB" id="A0A833JCE3"/>
<organism evidence="2 3">
    <name type="scientific">Fluviispira multicolorata</name>
    <dbReference type="NCBI Taxonomy" id="2654512"/>
    <lineage>
        <taxon>Bacteria</taxon>
        <taxon>Pseudomonadati</taxon>
        <taxon>Bdellovibrionota</taxon>
        <taxon>Oligoflexia</taxon>
        <taxon>Silvanigrellales</taxon>
        <taxon>Silvanigrellaceae</taxon>
        <taxon>Fluviispira</taxon>
    </lineage>
</organism>